<dbReference type="KEGG" id="cyj:Cyan7822_3176"/>
<dbReference type="InterPro" id="IPR018536">
    <property type="entry name" value="CpcS/CpeS"/>
</dbReference>
<dbReference type="Gene3D" id="2.40.128.20">
    <property type="match status" value="1"/>
</dbReference>
<dbReference type="EMBL" id="CP002198">
    <property type="protein sequence ID" value="ADN15130.1"/>
    <property type="molecule type" value="Genomic_DNA"/>
</dbReference>
<dbReference type="eggNOG" id="ENOG5030ATU">
    <property type="taxonomic scope" value="Bacteria"/>
</dbReference>
<name>E0UB08_GLOV7</name>
<evidence type="ECO:0000256" key="2">
    <source>
        <dbReference type="ARBA" id="ARBA00023239"/>
    </source>
</evidence>
<keyword evidence="5" id="KW-1185">Reference proteome</keyword>
<evidence type="ECO:0000256" key="1">
    <source>
        <dbReference type="ARBA" id="ARBA00010681"/>
    </source>
</evidence>
<evidence type="ECO:0000313" key="5">
    <source>
        <dbReference type="Proteomes" id="UP000008206"/>
    </source>
</evidence>
<dbReference type="RefSeq" id="WP_013323223.1">
    <property type="nucleotide sequence ID" value="NC_014501.1"/>
</dbReference>
<protein>
    <recommendedName>
        <fullName evidence="3">Chromophore lyase CpcS/CpeS</fullName>
        <ecNumber evidence="3">4.-.-.-</ecNumber>
    </recommendedName>
</protein>
<sequence length="179" mass="20677">MISKPIVQLSAESLVQEFFKKSEGRWKSQRRYYTLKQETEPQEVISLLTVEYLPQGSPQLIELAQLHQLEQEDCLICGTYITWKSDYVKGTRKPSEGSTIFGANGNILYRDRGFATDDPVEAIYSFTNPTTLCLRTEYKGSVFEEELKFIGEHYRTRQSIISRSGEEIMIGQYLEKRLA</sequence>
<dbReference type="InterPro" id="IPR012674">
    <property type="entry name" value="Calycin"/>
</dbReference>
<dbReference type="EC" id="4.-.-.-" evidence="3"/>
<dbReference type="GO" id="GO:0016829">
    <property type="term" value="F:lyase activity"/>
    <property type="evidence" value="ECO:0007669"/>
    <property type="project" value="UniProtKB-KW"/>
</dbReference>
<comment type="similarity">
    <text evidence="1 3">Belongs to the CpcS/CpeS biliprotein lyase family.</text>
</comment>
<dbReference type="AlphaFoldDB" id="E0UB08"/>
<proteinExistence type="inferred from homology"/>
<keyword evidence="2 3" id="KW-0456">Lyase</keyword>
<dbReference type="GO" id="GO:0017006">
    <property type="term" value="P:protein-tetrapyrrole linkage"/>
    <property type="evidence" value="ECO:0007669"/>
    <property type="project" value="UniProtKB-UniRule"/>
</dbReference>
<organism evidence="4 5">
    <name type="scientific">Gloeothece verrucosa (strain PCC 7822)</name>
    <name type="common">Cyanothece sp. (strain PCC 7822)</name>
    <dbReference type="NCBI Taxonomy" id="497965"/>
    <lineage>
        <taxon>Bacteria</taxon>
        <taxon>Bacillati</taxon>
        <taxon>Cyanobacteriota</taxon>
        <taxon>Cyanophyceae</taxon>
        <taxon>Oscillatoriophycideae</taxon>
        <taxon>Chroococcales</taxon>
        <taxon>Aphanothecaceae</taxon>
        <taxon>Gloeothece</taxon>
        <taxon>Gloeothece verrucosa</taxon>
    </lineage>
</organism>
<reference evidence="5" key="1">
    <citation type="journal article" date="2011" name="MBio">
        <title>Novel metabolic attributes of the genus Cyanothece, comprising a group of unicellular nitrogen-fixing Cyanobacteria.</title>
        <authorList>
            <person name="Bandyopadhyay A."/>
            <person name="Elvitigala T."/>
            <person name="Welsh E."/>
            <person name="Stockel J."/>
            <person name="Liberton M."/>
            <person name="Min H."/>
            <person name="Sherman L.A."/>
            <person name="Pakrasi H.B."/>
        </authorList>
    </citation>
    <scope>NUCLEOTIDE SEQUENCE [LARGE SCALE GENOMIC DNA]</scope>
    <source>
        <strain evidence="5">PCC 7822</strain>
    </source>
</reference>
<dbReference type="HAMAP" id="MF_01459">
    <property type="entry name" value="Chrphore_lyase_CpxS"/>
    <property type="match status" value="1"/>
</dbReference>
<dbReference type="Proteomes" id="UP000008206">
    <property type="component" value="Chromosome"/>
</dbReference>
<accession>E0UB08</accession>
<gene>
    <name evidence="3" type="primary">cpcS</name>
    <name evidence="4" type="ordered locus">Cyan7822_3176</name>
</gene>
<dbReference type="STRING" id="497965.Cyan7822_3176"/>
<evidence type="ECO:0000313" key="4">
    <source>
        <dbReference type="EMBL" id="ADN15130.1"/>
    </source>
</evidence>
<dbReference type="Pfam" id="PF09367">
    <property type="entry name" value="CpeS"/>
    <property type="match status" value="1"/>
</dbReference>
<dbReference type="OrthoDB" id="484684at2"/>
<dbReference type="HOGENOM" id="CLU_1493549_0_0_3"/>
<comment type="function">
    <text evidence="3">Covalently attaches a chromophore to Cys residue(s) of phycobiliproteins.</text>
</comment>
<evidence type="ECO:0000256" key="3">
    <source>
        <dbReference type="HAMAP-Rule" id="MF_01459"/>
    </source>
</evidence>